<dbReference type="STRING" id="1703770.AMJ39_01765"/>
<protein>
    <recommendedName>
        <fullName evidence="3">Outer membrane protein beta-barrel domain-containing protein</fullName>
    </recommendedName>
</protein>
<proteinExistence type="predicted"/>
<accession>A0A0S7WVE5</accession>
<reference evidence="1 2" key="1">
    <citation type="journal article" date="2015" name="Microbiome">
        <title>Genomic resolution of linkages in carbon, nitrogen, and sulfur cycling among widespread estuary sediment bacteria.</title>
        <authorList>
            <person name="Baker B.J."/>
            <person name="Lazar C.S."/>
            <person name="Teske A.P."/>
            <person name="Dick G.J."/>
        </authorList>
    </citation>
    <scope>NUCLEOTIDE SEQUENCE [LARGE SCALE GENOMIC DNA]</scope>
    <source>
        <strain evidence="1">DG_24</strain>
    </source>
</reference>
<evidence type="ECO:0000313" key="2">
    <source>
        <dbReference type="Proteomes" id="UP000052008"/>
    </source>
</evidence>
<dbReference type="EMBL" id="LIZS01000006">
    <property type="protein sequence ID" value="KPJ54152.1"/>
    <property type="molecule type" value="Genomic_DNA"/>
</dbReference>
<dbReference type="SUPFAM" id="SSF56925">
    <property type="entry name" value="OMPA-like"/>
    <property type="match status" value="1"/>
</dbReference>
<dbReference type="Proteomes" id="UP000052008">
    <property type="component" value="Unassembled WGS sequence"/>
</dbReference>
<organism evidence="1 2">
    <name type="scientific">candidate division TA06 bacterium DG_24</name>
    <dbReference type="NCBI Taxonomy" id="1703770"/>
    <lineage>
        <taxon>Bacteria</taxon>
        <taxon>Bacteria division TA06</taxon>
    </lineage>
</organism>
<dbReference type="AlphaFoldDB" id="A0A0S7WVE5"/>
<comment type="caution">
    <text evidence="1">The sequence shown here is derived from an EMBL/GenBank/DDBJ whole genome shotgun (WGS) entry which is preliminary data.</text>
</comment>
<name>A0A0S7WVE5_UNCT6</name>
<dbReference type="InterPro" id="IPR011250">
    <property type="entry name" value="OMP/PagP_B-barrel"/>
</dbReference>
<evidence type="ECO:0000313" key="1">
    <source>
        <dbReference type="EMBL" id="KPJ54152.1"/>
    </source>
</evidence>
<gene>
    <name evidence="1" type="ORF">AMJ39_01765</name>
</gene>
<dbReference type="Gene3D" id="2.40.160.20">
    <property type="match status" value="1"/>
</dbReference>
<sequence>MSERIVSSVGILLLLGLAANVQAIGLHPMGGNVGIGGTVAGDHMWYVKFGLTHRLAMEMSFDWTHDSESADRFWLGGGLLCHSWQGQKVRPYAGARAAIAIYDDPGSDESKSRFVLLPSAGVEYFIHDALSLGAEASLPLMFGSFSLRTTTLAAVRYYF</sequence>
<evidence type="ECO:0008006" key="3">
    <source>
        <dbReference type="Google" id="ProtNLM"/>
    </source>
</evidence>